<feature type="non-terminal residue" evidence="6">
    <location>
        <position position="1"/>
    </location>
</feature>
<proteinExistence type="inferred from homology"/>
<feature type="domain" description="AAA+ ATPase" evidence="5">
    <location>
        <begin position="174"/>
        <end position="327"/>
    </location>
</feature>
<protein>
    <submittedName>
        <fullName evidence="6">ATPase family various cellular activities (AAA)</fullName>
    </submittedName>
</protein>
<dbReference type="Pfam" id="PF00004">
    <property type="entry name" value="AAA"/>
    <property type="match status" value="1"/>
</dbReference>
<dbReference type="InterPro" id="IPR058249">
    <property type="entry name" value="Pch2_C"/>
</dbReference>
<dbReference type="PANTHER" id="PTHR45991:SF1">
    <property type="entry name" value="PACHYTENE CHECKPOINT PROTEIN 2 HOMOLOG"/>
    <property type="match status" value="1"/>
</dbReference>
<name>A0A8H7HW54_9AGAM</name>
<dbReference type="OrthoDB" id="10042665at2759"/>
<dbReference type="InterPro" id="IPR001270">
    <property type="entry name" value="ClpA/B"/>
</dbReference>
<dbReference type="Proteomes" id="UP000602905">
    <property type="component" value="Unassembled WGS sequence"/>
</dbReference>
<dbReference type="PANTHER" id="PTHR45991">
    <property type="entry name" value="PACHYTENE CHECKPOINT PROTEIN 2"/>
    <property type="match status" value="1"/>
</dbReference>
<dbReference type="SMART" id="SM00382">
    <property type="entry name" value="AAA"/>
    <property type="match status" value="1"/>
</dbReference>
<dbReference type="SUPFAM" id="SSF52540">
    <property type="entry name" value="P-loop containing nucleoside triphosphate hydrolases"/>
    <property type="match status" value="1"/>
</dbReference>
<evidence type="ECO:0000256" key="2">
    <source>
        <dbReference type="ARBA" id="ARBA00022741"/>
    </source>
</evidence>
<evidence type="ECO:0000259" key="5">
    <source>
        <dbReference type="SMART" id="SM00382"/>
    </source>
</evidence>
<dbReference type="GO" id="GO:0005524">
    <property type="term" value="F:ATP binding"/>
    <property type="evidence" value="ECO:0007669"/>
    <property type="project" value="UniProtKB-KW"/>
</dbReference>
<dbReference type="GO" id="GO:0051598">
    <property type="term" value="P:meiotic recombination checkpoint signaling"/>
    <property type="evidence" value="ECO:0007669"/>
    <property type="project" value="TreeGrafter"/>
</dbReference>
<evidence type="ECO:0000313" key="7">
    <source>
        <dbReference type="Proteomes" id="UP000602905"/>
    </source>
</evidence>
<dbReference type="GO" id="GO:0007131">
    <property type="term" value="P:reciprocal meiotic recombination"/>
    <property type="evidence" value="ECO:0007669"/>
    <property type="project" value="TreeGrafter"/>
</dbReference>
<dbReference type="InterPro" id="IPR044539">
    <property type="entry name" value="Pch2-like"/>
</dbReference>
<comment type="caution">
    <text evidence="6">The sequence shown here is derived from an EMBL/GenBank/DDBJ whole genome shotgun (WGS) entry which is preliminary data.</text>
</comment>
<evidence type="ECO:0000256" key="1">
    <source>
        <dbReference type="ARBA" id="ARBA00007271"/>
    </source>
</evidence>
<evidence type="ECO:0000256" key="4">
    <source>
        <dbReference type="ARBA" id="ARBA00023254"/>
    </source>
</evidence>
<dbReference type="Pfam" id="PF23563">
    <property type="entry name" value="TRIP13_N"/>
    <property type="match status" value="1"/>
</dbReference>
<dbReference type="FunFam" id="3.40.50.300:FF:001494">
    <property type="entry name" value="Pachytene checkpoint component Pch2"/>
    <property type="match status" value="1"/>
</dbReference>
<keyword evidence="2" id="KW-0547">Nucleotide-binding</keyword>
<dbReference type="AlphaFoldDB" id="A0A8H7HW54"/>
<sequence length="490" mass="54204">MNGMRSDAFGVLFKDDNTRWDVHVEVRVSHRSGVRHDVIRDAVEAFILKTHEHINIPNVFQTWAGDPVLEGDVELIHVTESAAPMSELPVSCANLLIHVYQPTDGPIEDQFAGGGDDEDEAVVVTTVCELPARVWEGLWDTLVYEDDIKSRLLNYIYATLIFSDANIDPNIVSWNRVVLLHGPPGTGKTSLARALAQKLAIRLQHRYSAGTRLLELNAHSLFSRWFSESGKLVQRAFSGVMEMADDPDIFLVLLIDEVESLTAARAGAMSGTEPSDALRVVNALLTQLDKLKLKRNVLIISTSNLPDAIDSAYVDRADIVQYVGPPSRNAIYFILRSCVIELIRAGIIRAIFGVFSECLWISIPTINNQTLNNSAALLILAKKIADYLRIKQELLPIAEACANEAQNRPDQPMQPEELRVARASVMLLNLATKCVGKSGRSLRRLPVLAYARHMGSAGLGRGPSDIEVWLAAMERAIDEDSRGRDTVRDV</sequence>
<dbReference type="InterPro" id="IPR027417">
    <property type="entry name" value="P-loop_NTPase"/>
</dbReference>
<evidence type="ECO:0000313" key="6">
    <source>
        <dbReference type="EMBL" id="KAF8709439.1"/>
    </source>
</evidence>
<keyword evidence="3" id="KW-0067">ATP-binding</keyword>
<dbReference type="Pfam" id="PF23242">
    <property type="entry name" value="AAA_lid_TRIP13_C"/>
    <property type="match status" value="2"/>
</dbReference>
<dbReference type="EMBL" id="JACYCD010000048">
    <property type="protein sequence ID" value="KAF8709439.1"/>
    <property type="molecule type" value="Genomic_DNA"/>
</dbReference>
<gene>
    <name evidence="6" type="ORF">RHS03_02740</name>
</gene>
<dbReference type="GO" id="GO:0016887">
    <property type="term" value="F:ATP hydrolysis activity"/>
    <property type="evidence" value="ECO:0007669"/>
    <property type="project" value="InterPro"/>
</dbReference>
<keyword evidence="4" id="KW-0469">Meiosis</keyword>
<comment type="similarity">
    <text evidence="1">Belongs to the AAA ATPase family. PCH2 subfamily.</text>
</comment>
<dbReference type="GO" id="GO:0005694">
    <property type="term" value="C:chromosome"/>
    <property type="evidence" value="ECO:0007669"/>
    <property type="project" value="TreeGrafter"/>
</dbReference>
<dbReference type="GO" id="GO:0005634">
    <property type="term" value="C:nucleus"/>
    <property type="evidence" value="ECO:0007669"/>
    <property type="project" value="TreeGrafter"/>
</dbReference>
<dbReference type="InterPro" id="IPR003593">
    <property type="entry name" value="AAA+_ATPase"/>
</dbReference>
<dbReference type="InterPro" id="IPR003959">
    <property type="entry name" value="ATPase_AAA_core"/>
</dbReference>
<accession>A0A8H7HW54</accession>
<dbReference type="Gene3D" id="3.40.50.300">
    <property type="entry name" value="P-loop containing nucleotide triphosphate hydrolases"/>
    <property type="match status" value="1"/>
</dbReference>
<dbReference type="PRINTS" id="PR00300">
    <property type="entry name" value="CLPPROTEASEA"/>
</dbReference>
<reference evidence="6" key="1">
    <citation type="submission" date="2020-09" db="EMBL/GenBank/DDBJ databases">
        <title>Comparative genome analyses of four rice-infecting Rhizoctonia solani isolates reveal extensive enrichment of homogalacturonan modification genes.</title>
        <authorList>
            <person name="Lee D.-Y."/>
            <person name="Jeon J."/>
            <person name="Kim K.-T."/>
            <person name="Cheong K."/>
            <person name="Song H."/>
            <person name="Choi G."/>
            <person name="Ko J."/>
            <person name="Opiyo S.O."/>
            <person name="Zuo S."/>
            <person name="Madhav S."/>
            <person name="Lee Y.-H."/>
            <person name="Wang G.-L."/>
        </authorList>
    </citation>
    <scope>NUCLEOTIDE SEQUENCE</scope>
    <source>
        <strain evidence="6">AG1-IA WGL</strain>
    </source>
</reference>
<evidence type="ECO:0000256" key="3">
    <source>
        <dbReference type="ARBA" id="ARBA00022840"/>
    </source>
</evidence>
<organism evidence="6 7">
    <name type="scientific">Rhizoctonia solani</name>
    <dbReference type="NCBI Taxonomy" id="456999"/>
    <lineage>
        <taxon>Eukaryota</taxon>
        <taxon>Fungi</taxon>
        <taxon>Dikarya</taxon>
        <taxon>Basidiomycota</taxon>
        <taxon>Agaricomycotina</taxon>
        <taxon>Agaricomycetes</taxon>
        <taxon>Cantharellales</taxon>
        <taxon>Ceratobasidiaceae</taxon>
        <taxon>Rhizoctonia</taxon>
    </lineage>
</organism>